<gene>
    <name evidence="2" type="ORF">GCM10009827_044210</name>
</gene>
<reference evidence="3" key="1">
    <citation type="journal article" date="2019" name="Int. J. Syst. Evol. Microbiol.">
        <title>The Global Catalogue of Microorganisms (GCM) 10K type strain sequencing project: providing services to taxonomists for standard genome sequencing and annotation.</title>
        <authorList>
            <consortium name="The Broad Institute Genomics Platform"/>
            <consortium name="The Broad Institute Genome Sequencing Center for Infectious Disease"/>
            <person name="Wu L."/>
            <person name="Ma J."/>
        </authorList>
    </citation>
    <scope>NUCLEOTIDE SEQUENCE [LARGE SCALE GENOMIC DNA]</scope>
    <source>
        <strain evidence="3">JCM 15933</strain>
    </source>
</reference>
<proteinExistence type="predicted"/>
<feature type="transmembrane region" description="Helical" evidence="1">
    <location>
        <begin position="289"/>
        <end position="308"/>
    </location>
</feature>
<keyword evidence="1" id="KW-0472">Membrane</keyword>
<name>A0ABP4LJA6_9ACTN</name>
<feature type="transmembrane region" description="Helical" evidence="1">
    <location>
        <begin position="385"/>
        <end position="402"/>
    </location>
</feature>
<keyword evidence="3" id="KW-1185">Reference proteome</keyword>
<sequence length="525" mass="56638">MVLKTRLLIGSGIAVAAVGLFFAYLRMAYAFPINSDGASNALQAWDMFHGNPLLSGWTLSDVAFYPTELIQYAIVQVFTGPTVDQIHIAAAITYTMIVLLAAALAKGRATGLQAWLRVGVTVAILLCPVPGTGYQTLLSSPNHTGSAVPLLLAWGAIDRMRDTKAKPVVVALLLGWGAWGDPLVTFVGAVPLALVCLVRALRLPGSLRSRLTSMDFQLAVAGGMSVALSHLATWALHAIGGYHTPKPPIELSPWDEWFGRAHMTARMLGVLFGTHRPGWQGKWVQQGVSYLHLIGFVVALVAVAIVLLRTLRGTADRVESIMAIAICCDIGAEIVSTLPVDLMAAREISPVLPMAAVIAGRVVGPRLMAADGPTGRRFTARWRQGVLAGVLALLTLNLVAYSPPRAQASEGQEVADWLQARGLTYGLGAYWVSNNITVTTHRKVTVAPVIGDHDRVIPMCWQSKTDMYDAAHDARFIVFEKDRPFYGTPAQAMRMWGSPKQRFDSGRYAVLVYDVNLLAGFPPPC</sequence>
<dbReference type="Proteomes" id="UP001501470">
    <property type="component" value="Unassembled WGS sequence"/>
</dbReference>
<evidence type="ECO:0000313" key="2">
    <source>
        <dbReference type="EMBL" id="GAA1522987.1"/>
    </source>
</evidence>
<feature type="transmembrane region" description="Helical" evidence="1">
    <location>
        <begin position="7"/>
        <end position="25"/>
    </location>
</feature>
<comment type="caution">
    <text evidence="2">The sequence shown here is derived from an EMBL/GenBank/DDBJ whole genome shotgun (WGS) entry which is preliminary data.</text>
</comment>
<feature type="transmembrane region" description="Helical" evidence="1">
    <location>
        <begin position="114"/>
        <end position="131"/>
    </location>
</feature>
<feature type="transmembrane region" description="Helical" evidence="1">
    <location>
        <begin position="216"/>
        <end position="236"/>
    </location>
</feature>
<keyword evidence="1" id="KW-1133">Transmembrane helix</keyword>
<evidence type="ECO:0000313" key="3">
    <source>
        <dbReference type="Proteomes" id="UP001501470"/>
    </source>
</evidence>
<accession>A0ABP4LJA6</accession>
<evidence type="ECO:0008006" key="4">
    <source>
        <dbReference type="Google" id="ProtNLM"/>
    </source>
</evidence>
<dbReference type="EMBL" id="BAAAQD010000008">
    <property type="protein sequence ID" value="GAA1522987.1"/>
    <property type="molecule type" value="Genomic_DNA"/>
</dbReference>
<keyword evidence="1" id="KW-0812">Transmembrane</keyword>
<protein>
    <recommendedName>
        <fullName evidence="4">Integral membrane protein</fullName>
    </recommendedName>
</protein>
<feature type="transmembrane region" description="Helical" evidence="1">
    <location>
        <begin position="86"/>
        <end position="105"/>
    </location>
</feature>
<organism evidence="2 3">
    <name type="scientific">Dactylosporangium maewongense</name>
    <dbReference type="NCBI Taxonomy" id="634393"/>
    <lineage>
        <taxon>Bacteria</taxon>
        <taxon>Bacillati</taxon>
        <taxon>Actinomycetota</taxon>
        <taxon>Actinomycetes</taxon>
        <taxon>Micromonosporales</taxon>
        <taxon>Micromonosporaceae</taxon>
        <taxon>Dactylosporangium</taxon>
    </lineage>
</organism>
<evidence type="ECO:0000256" key="1">
    <source>
        <dbReference type="SAM" id="Phobius"/>
    </source>
</evidence>
<feature type="transmembrane region" description="Helical" evidence="1">
    <location>
        <begin position="183"/>
        <end position="204"/>
    </location>
</feature>